<dbReference type="AlphaFoldDB" id="A0AA39I146"/>
<dbReference type="CDD" id="cd00190">
    <property type="entry name" value="Tryp_SPc"/>
    <property type="match status" value="1"/>
</dbReference>
<dbReference type="InterPro" id="IPR033116">
    <property type="entry name" value="TRYPSIN_SER"/>
</dbReference>
<evidence type="ECO:0000313" key="6">
    <source>
        <dbReference type="EMBL" id="KAK0415061.1"/>
    </source>
</evidence>
<dbReference type="EMBL" id="JAUCMV010000002">
    <property type="protein sequence ID" value="KAK0415061.1"/>
    <property type="molecule type" value="Genomic_DNA"/>
</dbReference>
<keyword evidence="1" id="KW-1015">Disulfide bond</keyword>
<accession>A0AA39I146</accession>
<keyword evidence="3" id="KW-0378">Hydrolase</keyword>
<gene>
    <name evidence="6" type="ORF">QR680_011752</name>
</gene>
<dbReference type="SMART" id="SM00020">
    <property type="entry name" value="Tryp_SPc"/>
    <property type="match status" value="1"/>
</dbReference>
<dbReference type="PROSITE" id="PS00135">
    <property type="entry name" value="TRYPSIN_SER"/>
    <property type="match status" value="1"/>
</dbReference>
<keyword evidence="3" id="KW-0720">Serine protease</keyword>
<evidence type="ECO:0000313" key="7">
    <source>
        <dbReference type="Proteomes" id="UP001175271"/>
    </source>
</evidence>
<sequence>MWLTLFTLVAVAATSSASSVNTTELIYGGQVVNGAEFPFQLFVRIQIEDKIGVCGATLLSSRYALTAAHCVADSDPNYTMIFAGLHSTVELFPSGSQMAFGKRFIVHPQFNASSLHNDIALIELDREMKETDTVKFIKIDALWLLPELPGADGVIVGFGKNGWNGESSKKLHSAHVKIVDYNVCIERWKNSEYEIPIMPGTVCTDSTHSGALHGDSGGPLLYQRFNALTGKNEWRQLGIVSMGQLVKGDIPNVHTRVPSFCFWITQNTNPPVLCL</sequence>
<evidence type="ECO:0000259" key="5">
    <source>
        <dbReference type="PROSITE" id="PS50240"/>
    </source>
</evidence>
<organism evidence="6 7">
    <name type="scientific">Steinernema hermaphroditum</name>
    <dbReference type="NCBI Taxonomy" id="289476"/>
    <lineage>
        <taxon>Eukaryota</taxon>
        <taxon>Metazoa</taxon>
        <taxon>Ecdysozoa</taxon>
        <taxon>Nematoda</taxon>
        <taxon>Chromadorea</taxon>
        <taxon>Rhabditida</taxon>
        <taxon>Tylenchina</taxon>
        <taxon>Panagrolaimomorpha</taxon>
        <taxon>Strongyloidoidea</taxon>
        <taxon>Steinernematidae</taxon>
        <taxon>Steinernema</taxon>
    </lineage>
</organism>
<evidence type="ECO:0000256" key="2">
    <source>
        <dbReference type="ARBA" id="ARBA00024195"/>
    </source>
</evidence>
<dbReference type="GO" id="GO:0006508">
    <property type="term" value="P:proteolysis"/>
    <property type="evidence" value="ECO:0007669"/>
    <property type="project" value="UniProtKB-KW"/>
</dbReference>
<dbReference type="InterPro" id="IPR043504">
    <property type="entry name" value="Peptidase_S1_PA_chymotrypsin"/>
</dbReference>
<name>A0AA39I146_9BILA</name>
<dbReference type="PANTHER" id="PTHR24256">
    <property type="entry name" value="TRYPTASE-RELATED"/>
    <property type="match status" value="1"/>
</dbReference>
<reference evidence="6" key="1">
    <citation type="submission" date="2023-06" db="EMBL/GenBank/DDBJ databases">
        <title>Genomic analysis of the entomopathogenic nematode Steinernema hermaphroditum.</title>
        <authorList>
            <person name="Schwarz E.M."/>
            <person name="Heppert J.K."/>
            <person name="Baniya A."/>
            <person name="Schwartz H.T."/>
            <person name="Tan C.-H."/>
            <person name="Antoshechkin I."/>
            <person name="Sternberg P.W."/>
            <person name="Goodrich-Blair H."/>
            <person name="Dillman A.R."/>
        </authorList>
    </citation>
    <scope>NUCLEOTIDE SEQUENCE</scope>
    <source>
        <strain evidence="6">PS9179</strain>
        <tissue evidence="6">Whole animal</tissue>
    </source>
</reference>
<keyword evidence="4" id="KW-0732">Signal</keyword>
<dbReference type="PRINTS" id="PR00722">
    <property type="entry name" value="CHYMOTRYPSIN"/>
</dbReference>
<dbReference type="Pfam" id="PF00089">
    <property type="entry name" value="Trypsin"/>
    <property type="match status" value="1"/>
</dbReference>
<dbReference type="InterPro" id="IPR009003">
    <property type="entry name" value="Peptidase_S1_PA"/>
</dbReference>
<dbReference type="InterPro" id="IPR001254">
    <property type="entry name" value="Trypsin_dom"/>
</dbReference>
<keyword evidence="3" id="KW-0645">Protease</keyword>
<evidence type="ECO:0000256" key="3">
    <source>
        <dbReference type="RuleBase" id="RU363034"/>
    </source>
</evidence>
<dbReference type="InterPro" id="IPR051487">
    <property type="entry name" value="Ser/Thr_Proteases_Immune/Dev"/>
</dbReference>
<protein>
    <recommendedName>
        <fullName evidence="5">Peptidase S1 domain-containing protein</fullName>
    </recommendedName>
</protein>
<feature type="signal peptide" evidence="4">
    <location>
        <begin position="1"/>
        <end position="17"/>
    </location>
</feature>
<dbReference type="SUPFAM" id="SSF50494">
    <property type="entry name" value="Trypsin-like serine proteases"/>
    <property type="match status" value="1"/>
</dbReference>
<evidence type="ECO:0000256" key="1">
    <source>
        <dbReference type="ARBA" id="ARBA00023157"/>
    </source>
</evidence>
<dbReference type="GO" id="GO:0004252">
    <property type="term" value="F:serine-type endopeptidase activity"/>
    <property type="evidence" value="ECO:0007669"/>
    <property type="project" value="InterPro"/>
</dbReference>
<dbReference type="Proteomes" id="UP001175271">
    <property type="component" value="Unassembled WGS sequence"/>
</dbReference>
<comment type="caution">
    <text evidence="6">The sequence shown here is derived from an EMBL/GenBank/DDBJ whole genome shotgun (WGS) entry which is preliminary data.</text>
</comment>
<dbReference type="PROSITE" id="PS50240">
    <property type="entry name" value="TRYPSIN_DOM"/>
    <property type="match status" value="1"/>
</dbReference>
<feature type="domain" description="Peptidase S1" evidence="5">
    <location>
        <begin position="26"/>
        <end position="269"/>
    </location>
</feature>
<keyword evidence="7" id="KW-1185">Reference proteome</keyword>
<dbReference type="InterPro" id="IPR001314">
    <property type="entry name" value="Peptidase_S1A"/>
</dbReference>
<evidence type="ECO:0000256" key="4">
    <source>
        <dbReference type="SAM" id="SignalP"/>
    </source>
</evidence>
<dbReference type="PROSITE" id="PS00134">
    <property type="entry name" value="TRYPSIN_HIS"/>
    <property type="match status" value="1"/>
</dbReference>
<dbReference type="Gene3D" id="2.40.10.10">
    <property type="entry name" value="Trypsin-like serine proteases"/>
    <property type="match status" value="1"/>
</dbReference>
<dbReference type="FunFam" id="2.40.10.10:FF:000068">
    <property type="entry name" value="transmembrane protease serine 2"/>
    <property type="match status" value="1"/>
</dbReference>
<feature type="chain" id="PRO_5041205271" description="Peptidase S1 domain-containing protein" evidence="4">
    <location>
        <begin position="18"/>
        <end position="275"/>
    </location>
</feature>
<comment type="similarity">
    <text evidence="2">Belongs to the peptidase S1 family. CLIP subfamily.</text>
</comment>
<dbReference type="InterPro" id="IPR018114">
    <property type="entry name" value="TRYPSIN_HIS"/>
</dbReference>
<proteinExistence type="inferred from homology"/>